<keyword evidence="1" id="KW-0812">Transmembrane</keyword>
<name>A0A419SYL9_9FIRM</name>
<dbReference type="SUPFAM" id="SSF51905">
    <property type="entry name" value="FAD/NAD(P)-binding domain"/>
    <property type="match status" value="1"/>
</dbReference>
<sequence>MVNDKLFISSAFSAGLLLFCAALRKVVVIGGGLTGVVLGYSLTKDKGKQVDILEMFPEIAMVILKLLWVVKK</sequence>
<evidence type="ECO:0000313" key="3">
    <source>
        <dbReference type="Proteomes" id="UP000284277"/>
    </source>
</evidence>
<reference evidence="2 3" key="1">
    <citation type="submission" date="2016-08" db="EMBL/GenBank/DDBJ databases">
        <title>A new outlook on sporulation: Clostridium algidixylanolyticum.</title>
        <authorList>
            <person name="Poppleton D.I."/>
            <person name="Gribaldo S."/>
        </authorList>
    </citation>
    <scope>NUCLEOTIDE SEQUENCE [LARGE SCALE GENOMIC DNA]</scope>
    <source>
        <strain evidence="2 3">SPL73</strain>
    </source>
</reference>
<feature type="transmembrane region" description="Helical" evidence="1">
    <location>
        <begin position="12"/>
        <end position="40"/>
    </location>
</feature>
<keyword evidence="3" id="KW-1185">Reference proteome</keyword>
<accession>A0A419SYL9</accession>
<dbReference type="Pfam" id="PF13450">
    <property type="entry name" value="NAD_binding_8"/>
    <property type="match status" value="1"/>
</dbReference>
<proteinExistence type="predicted"/>
<dbReference type="EMBL" id="MCIA01000031">
    <property type="protein sequence ID" value="RKD30357.1"/>
    <property type="molecule type" value="Genomic_DNA"/>
</dbReference>
<dbReference type="InterPro" id="IPR036188">
    <property type="entry name" value="FAD/NAD-bd_sf"/>
</dbReference>
<keyword evidence="1" id="KW-0472">Membrane</keyword>
<organism evidence="2 3">
    <name type="scientific">Lacrimispora algidixylanolytica</name>
    <dbReference type="NCBI Taxonomy" id="94868"/>
    <lineage>
        <taxon>Bacteria</taxon>
        <taxon>Bacillati</taxon>
        <taxon>Bacillota</taxon>
        <taxon>Clostridia</taxon>
        <taxon>Lachnospirales</taxon>
        <taxon>Lachnospiraceae</taxon>
        <taxon>Lacrimispora</taxon>
    </lineage>
</organism>
<comment type="caution">
    <text evidence="2">The sequence shown here is derived from an EMBL/GenBank/DDBJ whole genome shotgun (WGS) entry which is preliminary data.</text>
</comment>
<gene>
    <name evidence="2" type="ORF">BET01_07130</name>
</gene>
<keyword evidence="1" id="KW-1133">Transmembrane helix</keyword>
<dbReference type="Gene3D" id="3.50.50.60">
    <property type="entry name" value="FAD/NAD(P)-binding domain"/>
    <property type="match status" value="1"/>
</dbReference>
<dbReference type="AlphaFoldDB" id="A0A419SYL9"/>
<protein>
    <submittedName>
        <fullName evidence="2">Uncharacterized protein</fullName>
    </submittedName>
</protein>
<dbReference type="RefSeq" id="WP_243117253.1">
    <property type="nucleotide sequence ID" value="NZ_MCIA01000031.1"/>
</dbReference>
<dbReference type="Proteomes" id="UP000284277">
    <property type="component" value="Unassembled WGS sequence"/>
</dbReference>
<evidence type="ECO:0000313" key="2">
    <source>
        <dbReference type="EMBL" id="RKD30357.1"/>
    </source>
</evidence>
<evidence type="ECO:0000256" key="1">
    <source>
        <dbReference type="SAM" id="Phobius"/>
    </source>
</evidence>